<organism evidence="13 14">
    <name type="scientific">Mycolicibacterium confluentis</name>
    <dbReference type="NCBI Taxonomy" id="28047"/>
    <lineage>
        <taxon>Bacteria</taxon>
        <taxon>Bacillati</taxon>
        <taxon>Actinomycetota</taxon>
        <taxon>Actinomycetes</taxon>
        <taxon>Mycobacteriales</taxon>
        <taxon>Mycobacteriaceae</taxon>
        <taxon>Mycolicibacterium</taxon>
    </lineage>
</organism>
<dbReference type="Pfam" id="PF02467">
    <property type="entry name" value="Whib"/>
    <property type="match status" value="1"/>
</dbReference>
<protein>
    <recommendedName>
        <fullName evidence="12">Transcriptional regulator WhiB</fullName>
    </recommendedName>
</protein>
<sequence length="91" mass="10518">MTTAESQEARHASSEWSWQLRGHCLTVPSEIFFPEDHASRRARREREEQAKRICRTCPVLSTCREHALSTPERYGVWGATTARERQHAAHS</sequence>
<evidence type="ECO:0000256" key="1">
    <source>
        <dbReference type="ARBA" id="ARBA00004496"/>
    </source>
</evidence>
<dbReference type="GO" id="GO:0045892">
    <property type="term" value="P:negative regulation of DNA-templated transcription"/>
    <property type="evidence" value="ECO:0007669"/>
    <property type="project" value="TreeGrafter"/>
</dbReference>
<feature type="binding site" evidence="12">
    <location>
        <position position="24"/>
    </location>
    <ligand>
        <name>[4Fe-4S] cluster</name>
        <dbReference type="ChEBI" id="CHEBI:49883"/>
    </ligand>
</feature>
<evidence type="ECO:0000256" key="10">
    <source>
        <dbReference type="ARBA" id="ARBA00023157"/>
    </source>
</evidence>
<keyword evidence="8 12" id="KW-0805">Transcription regulation</keyword>
<evidence type="ECO:0000256" key="6">
    <source>
        <dbReference type="ARBA" id="ARBA00023004"/>
    </source>
</evidence>
<dbReference type="GO" id="GO:0005737">
    <property type="term" value="C:cytoplasm"/>
    <property type="evidence" value="ECO:0007669"/>
    <property type="project" value="UniProtKB-SubCell"/>
</dbReference>
<evidence type="ECO:0000256" key="5">
    <source>
        <dbReference type="ARBA" id="ARBA00022723"/>
    </source>
</evidence>
<dbReference type="HAMAP" id="MF_01479">
    <property type="entry name" value="WhiB"/>
    <property type="match status" value="1"/>
</dbReference>
<dbReference type="GO" id="GO:0047134">
    <property type="term" value="F:protein-disulfide reductase [NAD(P)H] activity"/>
    <property type="evidence" value="ECO:0007669"/>
    <property type="project" value="TreeGrafter"/>
</dbReference>
<name>A0A7I7XU86_9MYCO</name>
<feature type="binding site" evidence="12">
    <location>
        <position position="63"/>
    </location>
    <ligand>
        <name>[4Fe-4S] cluster</name>
        <dbReference type="ChEBI" id="CHEBI:49883"/>
    </ligand>
</feature>
<evidence type="ECO:0000256" key="9">
    <source>
        <dbReference type="ARBA" id="ARBA00023125"/>
    </source>
</evidence>
<keyword evidence="6 12" id="KW-0408">Iron</keyword>
<comment type="PTM">
    <text evidence="12">The Fe-S cluster can be nitrosylated by nitric oxide (NO).</text>
</comment>
<keyword evidence="3 12" id="KW-0004">4Fe-4S</keyword>
<comment type="function">
    <text evidence="12">Acts as a transcriptional regulator. Probably redox-responsive. The apo- but not holo-form probably binds DNA.</text>
</comment>
<dbReference type="GO" id="GO:0035731">
    <property type="term" value="F:dinitrosyl-iron complex binding"/>
    <property type="evidence" value="ECO:0007669"/>
    <property type="project" value="UniProtKB-UniRule"/>
</dbReference>
<dbReference type="PANTHER" id="PTHR38839:SF5">
    <property type="entry name" value="TRANSCRIPTIONAL REGULATOR WHID"/>
    <property type="match status" value="1"/>
</dbReference>
<feature type="binding site" evidence="12">
    <location>
        <position position="54"/>
    </location>
    <ligand>
        <name>[4Fe-4S] cluster</name>
        <dbReference type="ChEBI" id="CHEBI:49883"/>
    </ligand>
</feature>
<dbReference type="InterPro" id="IPR003482">
    <property type="entry name" value="Whib"/>
</dbReference>
<evidence type="ECO:0000256" key="4">
    <source>
        <dbReference type="ARBA" id="ARBA00022490"/>
    </source>
</evidence>
<dbReference type="EMBL" id="AP022612">
    <property type="protein sequence ID" value="BBZ32846.1"/>
    <property type="molecule type" value="Genomic_DNA"/>
</dbReference>
<evidence type="ECO:0000256" key="8">
    <source>
        <dbReference type="ARBA" id="ARBA00023015"/>
    </source>
</evidence>
<comment type="PTM">
    <text evidence="12">Upon Fe-S cluster removal intramolecular disulfide bonds are formed.</text>
</comment>
<gene>
    <name evidence="12" type="primary">whiB</name>
    <name evidence="13" type="ORF">MCNF_14510</name>
</gene>
<evidence type="ECO:0000313" key="14">
    <source>
        <dbReference type="Proteomes" id="UP000466931"/>
    </source>
</evidence>
<dbReference type="GO" id="GO:0051539">
    <property type="term" value="F:4 iron, 4 sulfur cluster binding"/>
    <property type="evidence" value="ECO:0007669"/>
    <property type="project" value="UniProtKB-UniRule"/>
</dbReference>
<keyword evidence="11 12" id="KW-0804">Transcription</keyword>
<dbReference type="Proteomes" id="UP000466931">
    <property type="component" value="Chromosome"/>
</dbReference>
<dbReference type="GO" id="GO:0003677">
    <property type="term" value="F:DNA binding"/>
    <property type="evidence" value="ECO:0007669"/>
    <property type="project" value="UniProtKB-UniRule"/>
</dbReference>
<evidence type="ECO:0000256" key="2">
    <source>
        <dbReference type="ARBA" id="ARBA00006597"/>
    </source>
</evidence>
<keyword evidence="14" id="KW-1185">Reference proteome</keyword>
<keyword evidence="5 12" id="KW-0479">Metal-binding</keyword>
<dbReference type="GO" id="GO:0046872">
    <property type="term" value="F:metal ion binding"/>
    <property type="evidence" value="ECO:0007669"/>
    <property type="project" value="UniProtKB-KW"/>
</dbReference>
<comment type="cofactor">
    <cofactor evidence="12">
        <name>[4Fe-4S] cluster</name>
        <dbReference type="ChEBI" id="CHEBI:49883"/>
    </cofactor>
    <text evidence="12">Binds 1 [4Fe-4S] cluster per subunit. Following nitrosylation of the [4Fe-4S] cluster binds 1 [4Fe-8(NO)] cluster per subunit.</text>
</comment>
<keyword evidence="7 12" id="KW-0411">Iron-sulfur</keyword>
<dbReference type="InterPro" id="IPR034768">
    <property type="entry name" value="4FE4S_WBL"/>
</dbReference>
<proteinExistence type="inferred from homology"/>
<dbReference type="AlphaFoldDB" id="A0A7I7XU86"/>
<keyword evidence="4 12" id="KW-0963">Cytoplasm</keyword>
<comment type="similarity">
    <text evidence="2 12">Belongs to the WhiB family.</text>
</comment>
<reference evidence="13" key="1">
    <citation type="journal article" date="2019" name="Emerg. Microbes Infect.">
        <title>Comprehensive subspecies identification of 175 nontuberculous mycobacteria species based on 7547 genomic profiles.</title>
        <authorList>
            <person name="Matsumoto Y."/>
            <person name="Kinjo T."/>
            <person name="Motooka D."/>
            <person name="Nabeya D."/>
            <person name="Jung N."/>
            <person name="Uechi K."/>
            <person name="Horii T."/>
            <person name="Iida T."/>
            <person name="Fujita J."/>
            <person name="Nakamura S."/>
        </authorList>
    </citation>
    <scope>NUCLEOTIDE SEQUENCE [LARGE SCALE GENOMIC DNA]</scope>
    <source>
        <strain evidence="13">JCM 13671</strain>
    </source>
</reference>
<evidence type="ECO:0000256" key="12">
    <source>
        <dbReference type="HAMAP-Rule" id="MF_01479"/>
    </source>
</evidence>
<dbReference type="PANTHER" id="PTHR38839">
    <property type="entry name" value="TRANSCRIPTIONAL REGULATOR WHID-RELATED"/>
    <property type="match status" value="1"/>
</dbReference>
<evidence type="ECO:0000256" key="3">
    <source>
        <dbReference type="ARBA" id="ARBA00022485"/>
    </source>
</evidence>
<keyword evidence="9 12" id="KW-0238">DNA-binding</keyword>
<dbReference type="RefSeq" id="WP_179965731.1">
    <property type="nucleotide sequence ID" value="NZ_AP022612.1"/>
</dbReference>
<evidence type="ECO:0000256" key="7">
    <source>
        <dbReference type="ARBA" id="ARBA00023014"/>
    </source>
</evidence>
<keyword evidence="10 12" id="KW-1015">Disulfide bond</keyword>
<evidence type="ECO:0000256" key="11">
    <source>
        <dbReference type="ARBA" id="ARBA00023163"/>
    </source>
</evidence>
<comment type="subcellular location">
    <subcellularLocation>
        <location evidence="1 12">Cytoplasm</location>
    </subcellularLocation>
</comment>
<reference evidence="13" key="2">
    <citation type="submission" date="2020-02" db="EMBL/GenBank/DDBJ databases">
        <authorList>
            <person name="Matsumoto Y."/>
            <person name="Motooka D."/>
            <person name="Nakamura S."/>
        </authorList>
    </citation>
    <scope>NUCLEOTIDE SEQUENCE</scope>
    <source>
        <strain evidence="13">JCM 13671</strain>
    </source>
</reference>
<feature type="binding site" evidence="12">
    <location>
        <position position="57"/>
    </location>
    <ligand>
        <name>[4Fe-4S] cluster</name>
        <dbReference type="ChEBI" id="CHEBI:49883"/>
    </ligand>
</feature>
<dbReference type="GO" id="GO:0045454">
    <property type="term" value="P:cell redox homeostasis"/>
    <property type="evidence" value="ECO:0007669"/>
    <property type="project" value="TreeGrafter"/>
</dbReference>
<accession>A0A7I7XU86</accession>
<dbReference type="PROSITE" id="PS51674">
    <property type="entry name" value="4FE4S_WBL"/>
    <property type="match status" value="1"/>
</dbReference>
<evidence type="ECO:0000313" key="13">
    <source>
        <dbReference type="EMBL" id="BBZ32846.1"/>
    </source>
</evidence>